<feature type="non-terminal residue" evidence="3">
    <location>
        <position position="107"/>
    </location>
</feature>
<evidence type="ECO:0000256" key="1">
    <source>
        <dbReference type="SAM" id="MobiDB-lite"/>
    </source>
</evidence>
<keyword evidence="2" id="KW-0472">Membrane</keyword>
<accession>X1J5S8</accession>
<sequence>MCGMYNKFLNSNPSSKAKKENNSTLDEDSSDRLDLLDIWRVNPAYRDINLKYSQIRSAFVLIISILTFYFSYLIFRNLYLAIGITVFFIVGFMFEKLLSVYHNVSNA</sequence>
<evidence type="ECO:0000256" key="2">
    <source>
        <dbReference type="SAM" id="Phobius"/>
    </source>
</evidence>
<dbReference type="EMBL" id="BARU01042935">
    <property type="protein sequence ID" value="GAH76875.1"/>
    <property type="molecule type" value="Genomic_DNA"/>
</dbReference>
<evidence type="ECO:0000313" key="3">
    <source>
        <dbReference type="EMBL" id="GAH76875.1"/>
    </source>
</evidence>
<comment type="caution">
    <text evidence="3">The sequence shown here is derived from an EMBL/GenBank/DDBJ whole genome shotgun (WGS) entry which is preliminary data.</text>
</comment>
<proteinExistence type="predicted"/>
<dbReference type="AlphaFoldDB" id="X1J5S8"/>
<feature type="region of interest" description="Disordered" evidence="1">
    <location>
        <begin position="9"/>
        <end position="29"/>
    </location>
</feature>
<name>X1J5S8_9ZZZZ</name>
<protein>
    <submittedName>
        <fullName evidence="3">Uncharacterized protein</fullName>
    </submittedName>
</protein>
<organism evidence="3">
    <name type="scientific">marine sediment metagenome</name>
    <dbReference type="NCBI Taxonomy" id="412755"/>
    <lineage>
        <taxon>unclassified sequences</taxon>
        <taxon>metagenomes</taxon>
        <taxon>ecological metagenomes</taxon>
    </lineage>
</organism>
<gene>
    <name evidence="3" type="ORF">S03H2_65851</name>
</gene>
<keyword evidence="2" id="KW-0812">Transmembrane</keyword>
<feature type="transmembrane region" description="Helical" evidence="2">
    <location>
        <begin position="55"/>
        <end position="72"/>
    </location>
</feature>
<keyword evidence="2" id="KW-1133">Transmembrane helix</keyword>
<reference evidence="3" key="1">
    <citation type="journal article" date="2014" name="Front. Microbiol.">
        <title>High frequency of phylogenetically diverse reductive dehalogenase-homologous genes in deep subseafloor sedimentary metagenomes.</title>
        <authorList>
            <person name="Kawai M."/>
            <person name="Futagami T."/>
            <person name="Toyoda A."/>
            <person name="Takaki Y."/>
            <person name="Nishi S."/>
            <person name="Hori S."/>
            <person name="Arai W."/>
            <person name="Tsubouchi T."/>
            <person name="Morono Y."/>
            <person name="Uchiyama I."/>
            <person name="Ito T."/>
            <person name="Fujiyama A."/>
            <person name="Inagaki F."/>
            <person name="Takami H."/>
        </authorList>
    </citation>
    <scope>NUCLEOTIDE SEQUENCE</scope>
    <source>
        <strain evidence="3">Expedition CK06-06</strain>
    </source>
</reference>
<feature type="transmembrane region" description="Helical" evidence="2">
    <location>
        <begin position="78"/>
        <end position="98"/>
    </location>
</feature>